<reference evidence="2" key="1">
    <citation type="submission" date="2022-11" db="UniProtKB">
        <authorList>
            <consortium name="WormBaseParasite"/>
        </authorList>
    </citation>
    <scope>IDENTIFICATION</scope>
</reference>
<evidence type="ECO:0000313" key="2">
    <source>
        <dbReference type="WBParaSite" id="ES5_v2.g29572.t1"/>
    </source>
</evidence>
<evidence type="ECO:0000313" key="1">
    <source>
        <dbReference type="Proteomes" id="UP000887579"/>
    </source>
</evidence>
<sequence>MIQNCDIPDVFLIAQVTAIPKIPNSIALFDFRPISGTSDVLKALERYVKEILMTHFRPGHSTTKQIILFQEHINRASQKKMTTDVIYIDIQKAFDKPKFEHIQEELKEAKIDGNLLNLIMFLLVNRKFLVKVNGIHSSQTNADSGVGQGN</sequence>
<protein>
    <submittedName>
        <fullName evidence="2">Reverse transcriptase domain-containing protein</fullName>
    </submittedName>
</protein>
<dbReference type="WBParaSite" id="ES5_v2.g29572.t1">
    <property type="protein sequence ID" value="ES5_v2.g29572.t1"/>
    <property type="gene ID" value="ES5_v2.g29572"/>
</dbReference>
<organism evidence="1 2">
    <name type="scientific">Panagrolaimus sp. ES5</name>
    <dbReference type="NCBI Taxonomy" id="591445"/>
    <lineage>
        <taxon>Eukaryota</taxon>
        <taxon>Metazoa</taxon>
        <taxon>Ecdysozoa</taxon>
        <taxon>Nematoda</taxon>
        <taxon>Chromadorea</taxon>
        <taxon>Rhabditida</taxon>
        <taxon>Tylenchina</taxon>
        <taxon>Panagrolaimomorpha</taxon>
        <taxon>Panagrolaimoidea</taxon>
        <taxon>Panagrolaimidae</taxon>
        <taxon>Panagrolaimus</taxon>
    </lineage>
</organism>
<accession>A0AC34GJ63</accession>
<dbReference type="Proteomes" id="UP000887579">
    <property type="component" value="Unplaced"/>
</dbReference>
<proteinExistence type="predicted"/>
<name>A0AC34GJ63_9BILA</name>